<dbReference type="Gene3D" id="1.25.40.10">
    <property type="entry name" value="Tetratricopeptide repeat domain"/>
    <property type="match status" value="1"/>
</dbReference>
<organism evidence="6 7">
    <name type="scientific">Hyphococcus aureus</name>
    <dbReference type="NCBI Taxonomy" id="2666033"/>
    <lineage>
        <taxon>Bacteria</taxon>
        <taxon>Pseudomonadati</taxon>
        <taxon>Pseudomonadota</taxon>
        <taxon>Alphaproteobacteria</taxon>
        <taxon>Parvularculales</taxon>
        <taxon>Parvularculaceae</taxon>
        <taxon>Hyphococcus</taxon>
    </lineage>
</organism>
<keyword evidence="4" id="KW-0802">TPR repeat</keyword>
<evidence type="ECO:0000256" key="4">
    <source>
        <dbReference type="PROSITE-ProRule" id="PRU00339"/>
    </source>
</evidence>
<feature type="domain" description="Methyltransferase" evidence="5">
    <location>
        <begin position="150"/>
        <end position="239"/>
    </location>
</feature>
<dbReference type="Proteomes" id="UP001596116">
    <property type="component" value="Unassembled WGS sequence"/>
</dbReference>
<proteinExistence type="predicted"/>
<gene>
    <name evidence="6" type="ORF">ACFMB1_18090</name>
</gene>
<dbReference type="SMART" id="SM00028">
    <property type="entry name" value="TPR"/>
    <property type="match status" value="2"/>
</dbReference>
<name>A0ABW1L2Y9_9PROT</name>
<accession>A0ABW1L2Y9</accession>
<dbReference type="SUPFAM" id="SSF53335">
    <property type="entry name" value="S-adenosyl-L-methionine-dependent methyltransferases"/>
    <property type="match status" value="1"/>
</dbReference>
<keyword evidence="3" id="KW-0949">S-adenosyl-L-methionine</keyword>
<evidence type="ECO:0000259" key="5">
    <source>
        <dbReference type="Pfam" id="PF13649"/>
    </source>
</evidence>
<keyword evidence="7" id="KW-1185">Reference proteome</keyword>
<dbReference type="PANTHER" id="PTHR43464">
    <property type="entry name" value="METHYLTRANSFERASE"/>
    <property type="match status" value="1"/>
</dbReference>
<dbReference type="PANTHER" id="PTHR43464:SF19">
    <property type="entry name" value="UBIQUINONE BIOSYNTHESIS O-METHYLTRANSFERASE, MITOCHONDRIAL"/>
    <property type="match status" value="1"/>
</dbReference>
<dbReference type="SUPFAM" id="SSF48452">
    <property type="entry name" value="TPR-like"/>
    <property type="match status" value="1"/>
</dbReference>
<feature type="repeat" description="TPR" evidence="4">
    <location>
        <begin position="47"/>
        <end position="80"/>
    </location>
</feature>
<comment type="caution">
    <text evidence="6">The sequence shown here is derived from an EMBL/GenBank/DDBJ whole genome shotgun (WGS) entry which is preliminary data.</text>
</comment>
<evidence type="ECO:0000313" key="6">
    <source>
        <dbReference type="EMBL" id="MFC6037472.1"/>
    </source>
</evidence>
<dbReference type="Pfam" id="PF13432">
    <property type="entry name" value="TPR_16"/>
    <property type="match status" value="1"/>
</dbReference>
<evidence type="ECO:0000256" key="2">
    <source>
        <dbReference type="ARBA" id="ARBA00022679"/>
    </source>
</evidence>
<reference evidence="6 7" key="1">
    <citation type="submission" date="2024-09" db="EMBL/GenBank/DDBJ databases">
        <authorList>
            <person name="Zhang Z.-H."/>
        </authorList>
    </citation>
    <scope>NUCLEOTIDE SEQUENCE [LARGE SCALE GENOMIC DNA]</scope>
    <source>
        <strain evidence="6 7">HHTR114</strain>
    </source>
</reference>
<dbReference type="EMBL" id="JBHPON010000003">
    <property type="protein sequence ID" value="MFC6037472.1"/>
    <property type="molecule type" value="Genomic_DNA"/>
</dbReference>
<dbReference type="InterPro" id="IPR041698">
    <property type="entry name" value="Methyltransf_25"/>
</dbReference>
<sequence length="328" mass="34841">MRRVMRSSGDLIADRRYQYGLDLASEGDAAAAADLFEQALERAPGWADAWFSLGRARREAYDPAGAATAFREALRCDPTDILGASLELSRLDASVDVDAAPIAYVKGLFNSYAEDFDEALVERLGYATPQKLSAMVAEMGGVTPLHFPRVLDLGCGTGLSGEAFVASAGWLEGVDVADAMISAAKDKGVYDALSCSDIMSFLAASEHKYDLVIAADVFIYFGDLSHLFAAASAKLAPGGLFAFSVERSETIDVALRDSLRFAHSAGYVAATLTAAGFELANMEEAILRKDRGADVDGLLVVARKPVPATQGVTQEAQSDQTIAFSKLN</sequence>
<dbReference type="InterPro" id="IPR011990">
    <property type="entry name" value="TPR-like_helical_dom_sf"/>
</dbReference>
<keyword evidence="1 6" id="KW-0489">Methyltransferase</keyword>
<dbReference type="Pfam" id="PF13649">
    <property type="entry name" value="Methyltransf_25"/>
    <property type="match status" value="1"/>
</dbReference>
<dbReference type="RefSeq" id="WP_379881134.1">
    <property type="nucleotide sequence ID" value="NZ_JBHPON010000003.1"/>
</dbReference>
<dbReference type="CDD" id="cd02440">
    <property type="entry name" value="AdoMet_MTases"/>
    <property type="match status" value="1"/>
</dbReference>
<keyword evidence="2" id="KW-0808">Transferase</keyword>
<protein>
    <submittedName>
        <fullName evidence="6">Methyltransferase domain-containing protein</fullName>
    </submittedName>
</protein>
<evidence type="ECO:0000256" key="3">
    <source>
        <dbReference type="ARBA" id="ARBA00022691"/>
    </source>
</evidence>
<dbReference type="GO" id="GO:0008168">
    <property type="term" value="F:methyltransferase activity"/>
    <property type="evidence" value="ECO:0007669"/>
    <property type="project" value="UniProtKB-KW"/>
</dbReference>
<evidence type="ECO:0000313" key="7">
    <source>
        <dbReference type="Proteomes" id="UP001596116"/>
    </source>
</evidence>
<evidence type="ECO:0000256" key="1">
    <source>
        <dbReference type="ARBA" id="ARBA00022603"/>
    </source>
</evidence>
<dbReference type="Gene3D" id="3.40.50.150">
    <property type="entry name" value="Vaccinia Virus protein VP39"/>
    <property type="match status" value="1"/>
</dbReference>
<dbReference type="GO" id="GO:0032259">
    <property type="term" value="P:methylation"/>
    <property type="evidence" value="ECO:0007669"/>
    <property type="project" value="UniProtKB-KW"/>
</dbReference>
<dbReference type="InterPro" id="IPR029063">
    <property type="entry name" value="SAM-dependent_MTases_sf"/>
</dbReference>
<dbReference type="PROSITE" id="PS50005">
    <property type="entry name" value="TPR"/>
    <property type="match status" value="1"/>
</dbReference>
<dbReference type="InterPro" id="IPR019734">
    <property type="entry name" value="TPR_rpt"/>
</dbReference>